<keyword evidence="3" id="KW-1185">Reference proteome</keyword>
<protein>
    <submittedName>
        <fullName evidence="2">Uncharacterized protein</fullName>
    </submittedName>
</protein>
<proteinExistence type="predicted"/>
<dbReference type="RefSeq" id="WP_095301191.1">
    <property type="nucleotide sequence ID" value="NZ_CADEPK010000352.1"/>
</dbReference>
<keyword evidence="1" id="KW-0472">Membrane</keyword>
<evidence type="ECO:0000256" key="1">
    <source>
        <dbReference type="SAM" id="Phobius"/>
    </source>
</evidence>
<accession>A0ABT9Z6J2</accession>
<organism evidence="2 3">
    <name type="scientific">Metabacillus niabensis</name>
    <dbReference type="NCBI Taxonomy" id="324854"/>
    <lineage>
        <taxon>Bacteria</taxon>
        <taxon>Bacillati</taxon>
        <taxon>Bacillota</taxon>
        <taxon>Bacilli</taxon>
        <taxon>Bacillales</taxon>
        <taxon>Bacillaceae</taxon>
        <taxon>Metabacillus</taxon>
    </lineage>
</organism>
<reference evidence="2 3" key="1">
    <citation type="submission" date="2023-07" db="EMBL/GenBank/DDBJ databases">
        <title>Genomic Encyclopedia of Type Strains, Phase IV (KMG-IV): sequencing the most valuable type-strain genomes for metagenomic binning, comparative biology and taxonomic classification.</title>
        <authorList>
            <person name="Goeker M."/>
        </authorList>
    </citation>
    <scope>NUCLEOTIDE SEQUENCE [LARGE SCALE GENOMIC DNA]</scope>
    <source>
        <strain evidence="2 3">DSM 17723</strain>
    </source>
</reference>
<dbReference type="EMBL" id="JAUSTZ010000012">
    <property type="protein sequence ID" value="MDQ0227876.1"/>
    <property type="molecule type" value="Genomic_DNA"/>
</dbReference>
<feature type="transmembrane region" description="Helical" evidence="1">
    <location>
        <begin position="124"/>
        <end position="143"/>
    </location>
</feature>
<name>A0ABT9Z6J2_9BACI</name>
<evidence type="ECO:0000313" key="2">
    <source>
        <dbReference type="EMBL" id="MDQ0227876.1"/>
    </source>
</evidence>
<comment type="caution">
    <text evidence="2">The sequence shown here is derived from an EMBL/GenBank/DDBJ whole genome shotgun (WGS) entry which is preliminary data.</text>
</comment>
<feature type="transmembrane region" description="Helical" evidence="1">
    <location>
        <begin position="63"/>
        <end position="82"/>
    </location>
</feature>
<gene>
    <name evidence="2" type="ORF">J2S02_004223</name>
</gene>
<keyword evidence="1" id="KW-0812">Transmembrane</keyword>
<sequence length="155" mass="18860">MLGLIIAIIIFNFIAFKTNKNLTKNQVVHIWTFTIALQELADLYIDQKYHGYWYFSKGIEWESLLTLTIIIPPVNMMFLNWYPFGATLFKKAKYYFYWVLFMVGYEMITLLPEPWGYFNYGWWKIWYSVLVNPFLLMLVLNFYKWVIKIEKLNKE</sequence>
<keyword evidence="1" id="KW-1133">Transmembrane helix</keyword>
<dbReference type="Proteomes" id="UP001232245">
    <property type="component" value="Unassembled WGS sequence"/>
</dbReference>
<evidence type="ECO:0000313" key="3">
    <source>
        <dbReference type="Proteomes" id="UP001232245"/>
    </source>
</evidence>
<feature type="transmembrane region" description="Helical" evidence="1">
    <location>
        <begin position="94"/>
        <end position="112"/>
    </location>
</feature>